<dbReference type="EC" id="2.7.7.7" evidence="3"/>
<dbReference type="InterPro" id="IPR016195">
    <property type="entry name" value="Pol/histidinol_Pase-like"/>
</dbReference>
<dbReference type="Gene3D" id="2.40.50.140">
    <property type="entry name" value="Nucleic acid-binding proteins"/>
    <property type="match status" value="1"/>
</dbReference>
<keyword evidence="8" id="KW-0239">DNA-directed DNA polymerase</keyword>
<dbReference type="NCBIfam" id="TIGR00594">
    <property type="entry name" value="polc"/>
    <property type="match status" value="1"/>
</dbReference>
<dbReference type="InterPro" id="IPR011708">
    <property type="entry name" value="DNA_pol3_alpha_NTPase_dom"/>
</dbReference>
<dbReference type="GO" id="GO:0003676">
    <property type="term" value="F:nucleic acid binding"/>
    <property type="evidence" value="ECO:0007669"/>
    <property type="project" value="InterPro"/>
</dbReference>
<dbReference type="GO" id="GO:0008408">
    <property type="term" value="F:3'-5' exonuclease activity"/>
    <property type="evidence" value="ECO:0007669"/>
    <property type="project" value="InterPro"/>
</dbReference>
<dbReference type="Proteomes" id="UP000195437">
    <property type="component" value="Chromosome"/>
</dbReference>
<gene>
    <name evidence="12" type="ORF">CBW65_00725</name>
</gene>
<dbReference type="CDD" id="cd04485">
    <property type="entry name" value="DnaE_OBF"/>
    <property type="match status" value="1"/>
</dbReference>
<dbReference type="InterPro" id="IPR004365">
    <property type="entry name" value="NA-bd_OB_tRNA"/>
</dbReference>
<evidence type="ECO:0000256" key="9">
    <source>
        <dbReference type="ARBA" id="ARBA00025611"/>
    </source>
</evidence>
<comment type="subcellular location">
    <subcellularLocation>
        <location evidence="1">Cytoplasm</location>
    </subcellularLocation>
</comment>
<dbReference type="InterPro" id="IPR004013">
    <property type="entry name" value="PHP_dom"/>
</dbReference>
<evidence type="ECO:0000256" key="5">
    <source>
        <dbReference type="ARBA" id="ARBA00022679"/>
    </source>
</evidence>
<accession>A0A1Y0IHH4</accession>
<evidence type="ECO:0000256" key="1">
    <source>
        <dbReference type="ARBA" id="ARBA00004496"/>
    </source>
</evidence>
<dbReference type="NCBIfam" id="NF004226">
    <property type="entry name" value="PRK05673.1"/>
    <property type="match status" value="1"/>
</dbReference>
<dbReference type="CDD" id="cd12113">
    <property type="entry name" value="PHP_PolIIIA_DnaE3"/>
    <property type="match status" value="1"/>
</dbReference>
<keyword evidence="6" id="KW-0548">Nucleotidyltransferase</keyword>
<dbReference type="OrthoDB" id="9803237at2"/>
<evidence type="ECO:0000256" key="10">
    <source>
        <dbReference type="ARBA" id="ARBA00049244"/>
    </source>
</evidence>
<evidence type="ECO:0000313" key="12">
    <source>
        <dbReference type="EMBL" id="ARU59730.1"/>
    </source>
</evidence>
<evidence type="ECO:0000256" key="4">
    <source>
        <dbReference type="ARBA" id="ARBA00019114"/>
    </source>
</evidence>
<dbReference type="Pfam" id="PF01336">
    <property type="entry name" value="tRNA_anti-codon"/>
    <property type="match status" value="1"/>
</dbReference>
<keyword evidence="5" id="KW-0808">Transferase</keyword>
<reference evidence="13" key="1">
    <citation type="submission" date="2017-05" db="EMBL/GenBank/DDBJ databases">
        <authorList>
            <person name="Sung H."/>
        </authorList>
    </citation>
    <scope>NUCLEOTIDE SEQUENCE [LARGE SCALE GENOMIC DNA]</scope>
    <source>
        <strain evidence="13">AR23208</strain>
    </source>
</reference>
<evidence type="ECO:0000256" key="2">
    <source>
        <dbReference type="ARBA" id="ARBA00009496"/>
    </source>
</evidence>
<dbReference type="PANTHER" id="PTHR32294:SF0">
    <property type="entry name" value="DNA POLYMERASE III SUBUNIT ALPHA"/>
    <property type="match status" value="1"/>
</dbReference>
<name>A0A1Y0IHH4_9BACL</name>
<dbReference type="Pfam" id="PF14579">
    <property type="entry name" value="HHH_6"/>
    <property type="match status" value="1"/>
</dbReference>
<proteinExistence type="inferred from homology"/>
<evidence type="ECO:0000256" key="3">
    <source>
        <dbReference type="ARBA" id="ARBA00012417"/>
    </source>
</evidence>
<dbReference type="GO" id="GO:0003887">
    <property type="term" value="F:DNA-directed DNA polymerase activity"/>
    <property type="evidence" value="ECO:0007669"/>
    <property type="project" value="UniProtKB-KW"/>
</dbReference>
<dbReference type="SUPFAM" id="SSF89550">
    <property type="entry name" value="PHP domain-like"/>
    <property type="match status" value="1"/>
</dbReference>
<dbReference type="Gene3D" id="3.20.20.140">
    <property type="entry name" value="Metal-dependent hydrolases"/>
    <property type="match status" value="1"/>
</dbReference>
<dbReference type="AlphaFoldDB" id="A0A1Y0IHH4"/>
<dbReference type="Pfam" id="PF07733">
    <property type="entry name" value="DNA_pol3_alpha"/>
    <property type="match status" value="1"/>
</dbReference>
<protein>
    <recommendedName>
        <fullName evidence="4">DNA polymerase III subunit alpha</fullName>
        <ecNumber evidence="3">2.7.7.7</ecNumber>
    </recommendedName>
</protein>
<sequence length="1154" mass="129254">MNGFVHLNVHTEYSLLRGLCRIDELVERASALGMDAVAMTDLGVMYGAVEFYKKAKAAGIKPILGCEVLVARGSLRDRQLRGETPYRLVLLAENLAGYRNLLKIVSEAQLDSGGTLPCTDKQALKRHREGLIALSSGLEGEVAQKIQQGDLLAAEHTANEYAAIFGKDNFYLELQDHGILEEKQVVQNLVQLSYKVNLPLVVTNAVHYLQQDEAAVQDVLACIREGRTIGEENRPRLLTDQYYMKSDAEMTELFSHFPEALHNARKIADRCHVELNLNETHLPAFDLPPGYTEQTYLAHLCEQGAKVRYGDPGPEVWERLRYELDVIGSMGFAGYFLIVWDFMRFAHENGISTGPGRGSAAGSLVSYVLRITDVDPIKFNLLFQRFLNPERISWPDIDIDFEFERRGEVIEYVTGKYGADRVAQIVTFGTMAARAAIRDVGRVLDLPQSTVDKTAKMVPHFLGITIEKALADADFQKYYQTDAQVRKLVDTARQIEGLPRHTSLHAAGVVISKAPLTEYVPLQRGAEGGVVTQYSMEVLEDVGLLKMDFLGLRYLSLIDQTIEIVKQTEGRQIRFSELEMEDPKTFELLCRGDTDGCFQLESSGVKHVLRELRPSTFEDIIAVISLYRPGPMENIPTFIKAKHGEVAVRYPHPDLQPILEDTYGVIVYQEQIMQIASTMAGFSLGQADLLRRAVGKKKRDVLDEQRAIFVDGCLQKGYGEQLAHEVYDLIVRFADYGFNRAHAAAYAVLAYQTCYLKANHPAAYMAALLTSVMMSSHKVAQYVDDARRMSIGVLPPDVNKSAYRFTVENGKIRFGLLAIKNVGVAAIQSLVQTRRKQPFGDLVDFCERVDARSCNKKAIESLIRAGCFDELHGNRRAMLLALEEAVEQGRVKQKEHDDSQISMFGMMEGQGEQKKREFVLPETSDYSLRERLEMEKELLGLYVTGSPLTPYRRLLEQIADKRMIELADTPDGAMVTVCGMLRQAKKIQTKKGARMAFLEVEDTTGLAEVVLFPEVFKRSEPMLDAEVIAVRGRLQQRGDEVKIIAEQIKALEPEAAGEHEGIPANDARLSGDASQQGQPVVYLRIRPEDEPRLAELQQVITSFHGTLPVLLFYTATRKARELSERYAVAMTPQFVAAAERILGQGAVVKKMRRN</sequence>
<feature type="domain" description="Polymerase/histidinol phosphatase N-terminal" evidence="11">
    <location>
        <begin position="5"/>
        <end position="72"/>
    </location>
</feature>
<evidence type="ECO:0000256" key="6">
    <source>
        <dbReference type="ARBA" id="ARBA00022695"/>
    </source>
</evidence>
<dbReference type="KEGG" id="tum:CBW65_00725"/>
<evidence type="ECO:0000256" key="7">
    <source>
        <dbReference type="ARBA" id="ARBA00022705"/>
    </source>
</evidence>
<dbReference type="RefSeq" id="WP_087455118.1">
    <property type="nucleotide sequence ID" value="NZ_CP021434.1"/>
</dbReference>
<dbReference type="GO" id="GO:0005737">
    <property type="term" value="C:cytoplasm"/>
    <property type="evidence" value="ECO:0007669"/>
    <property type="project" value="UniProtKB-SubCell"/>
</dbReference>
<dbReference type="Pfam" id="PF17657">
    <property type="entry name" value="DNA_pol3_finger"/>
    <property type="match status" value="1"/>
</dbReference>
<dbReference type="InterPro" id="IPR004805">
    <property type="entry name" value="DnaE2/DnaE/PolC"/>
</dbReference>
<keyword evidence="13" id="KW-1185">Reference proteome</keyword>
<dbReference type="InterPro" id="IPR003141">
    <property type="entry name" value="Pol/His_phosphatase_N"/>
</dbReference>
<dbReference type="NCBIfam" id="NF005298">
    <property type="entry name" value="PRK06826.1"/>
    <property type="match status" value="1"/>
</dbReference>
<dbReference type="Gene3D" id="1.10.150.870">
    <property type="match status" value="1"/>
</dbReference>
<dbReference type="InterPro" id="IPR041931">
    <property type="entry name" value="DNA_pol3_alpha_thumb_dom"/>
</dbReference>
<dbReference type="GO" id="GO:0006260">
    <property type="term" value="P:DNA replication"/>
    <property type="evidence" value="ECO:0007669"/>
    <property type="project" value="UniProtKB-KW"/>
</dbReference>
<evidence type="ECO:0000313" key="13">
    <source>
        <dbReference type="Proteomes" id="UP000195437"/>
    </source>
</evidence>
<keyword evidence="7" id="KW-0235">DNA replication</keyword>
<dbReference type="Gene3D" id="1.10.10.1600">
    <property type="entry name" value="Bacterial DNA polymerase III alpha subunit, thumb domain"/>
    <property type="match status" value="1"/>
</dbReference>
<comment type="function">
    <text evidence="9">DNA polymerase III is a complex, multichain enzyme responsible for most of the replicative synthesis in bacteria. This DNA polymerase also exhibits 3' to 5' exonuclease activity. The alpha chain is the DNA polymerase.</text>
</comment>
<organism evidence="12 13">
    <name type="scientific">Tumebacillus avium</name>
    <dbReference type="NCBI Taxonomy" id="1903704"/>
    <lineage>
        <taxon>Bacteria</taxon>
        <taxon>Bacillati</taxon>
        <taxon>Bacillota</taxon>
        <taxon>Bacilli</taxon>
        <taxon>Bacillales</taxon>
        <taxon>Alicyclobacillaceae</taxon>
        <taxon>Tumebacillus</taxon>
    </lineage>
</organism>
<dbReference type="InterPro" id="IPR040982">
    <property type="entry name" value="DNA_pol3_finger"/>
</dbReference>
<dbReference type="SMART" id="SM00481">
    <property type="entry name" value="POLIIIAc"/>
    <property type="match status" value="1"/>
</dbReference>
<dbReference type="EMBL" id="CP021434">
    <property type="protein sequence ID" value="ARU59730.1"/>
    <property type="molecule type" value="Genomic_DNA"/>
</dbReference>
<evidence type="ECO:0000259" key="11">
    <source>
        <dbReference type="SMART" id="SM00481"/>
    </source>
</evidence>
<evidence type="ECO:0000256" key="8">
    <source>
        <dbReference type="ARBA" id="ARBA00022932"/>
    </source>
</evidence>
<dbReference type="Pfam" id="PF02811">
    <property type="entry name" value="PHP"/>
    <property type="match status" value="1"/>
</dbReference>
<comment type="similarity">
    <text evidence="2">Belongs to the DNA polymerase type-C family. DnaE subfamily.</text>
</comment>
<comment type="catalytic activity">
    <reaction evidence="10">
        <text>DNA(n) + a 2'-deoxyribonucleoside 5'-triphosphate = DNA(n+1) + diphosphate</text>
        <dbReference type="Rhea" id="RHEA:22508"/>
        <dbReference type="Rhea" id="RHEA-COMP:17339"/>
        <dbReference type="Rhea" id="RHEA-COMP:17340"/>
        <dbReference type="ChEBI" id="CHEBI:33019"/>
        <dbReference type="ChEBI" id="CHEBI:61560"/>
        <dbReference type="ChEBI" id="CHEBI:173112"/>
        <dbReference type="EC" id="2.7.7.7"/>
    </reaction>
</comment>
<dbReference type="InterPro" id="IPR029460">
    <property type="entry name" value="DNAPol_HHH"/>
</dbReference>
<dbReference type="InterPro" id="IPR012340">
    <property type="entry name" value="NA-bd_OB-fold"/>
</dbReference>
<dbReference type="PANTHER" id="PTHR32294">
    <property type="entry name" value="DNA POLYMERASE III SUBUNIT ALPHA"/>
    <property type="match status" value="1"/>
</dbReference>